<dbReference type="SMART" id="SM00184">
    <property type="entry name" value="RING"/>
    <property type="match status" value="1"/>
</dbReference>
<dbReference type="GeneID" id="54344730"/>
<evidence type="ECO:0000313" key="4">
    <source>
        <dbReference type="EMBL" id="KAF1922559.1"/>
    </source>
</evidence>
<feature type="region of interest" description="Disordered" evidence="2">
    <location>
        <begin position="71"/>
        <end position="92"/>
    </location>
</feature>
<dbReference type="GO" id="GO:0008270">
    <property type="term" value="F:zinc ion binding"/>
    <property type="evidence" value="ECO:0007669"/>
    <property type="project" value="UniProtKB-KW"/>
</dbReference>
<dbReference type="InterPro" id="IPR001841">
    <property type="entry name" value="Znf_RING"/>
</dbReference>
<protein>
    <recommendedName>
        <fullName evidence="3">RING-type domain-containing protein</fullName>
    </recommendedName>
</protein>
<feature type="compositionally biased region" description="Acidic residues" evidence="2">
    <location>
        <begin position="206"/>
        <end position="237"/>
    </location>
</feature>
<dbReference type="Gene3D" id="3.30.40.10">
    <property type="entry name" value="Zinc/RING finger domain, C3HC4 (zinc finger)"/>
    <property type="match status" value="1"/>
</dbReference>
<accession>A0A6A5R570</accession>
<keyword evidence="1" id="KW-0863">Zinc-finger</keyword>
<dbReference type="RefSeq" id="XP_033442812.1">
    <property type="nucleotide sequence ID" value="XM_033587084.1"/>
</dbReference>
<evidence type="ECO:0000259" key="3">
    <source>
        <dbReference type="PROSITE" id="PS50089"/>
    </source>
</evidence>
<dbReference type="Pfam" id="PF13639">
    <property type="entry name" value="zf-RING_2"/>
    <property type="match status" value="1"/>
</dbReference>
<keyword evidence="1" id="KW-0479">Metal-binding</keyword>
<organism evidence="4 5">
    <name type="scientific">Didymella exigua CBS 183.55</name>
    <dbReference type="NCBI Taxonomy" id="1150837"/>
    <lineage>
        <taxon>Eukaryota</taxon>
        <taxon>Fungi</taxon>
        <taxon>Dikarya</taxon>
        <taxon>Ascomycota</taxon>
        <taxon>Pezizomycotina</taxon>
        <taxon>Dothideomycetes</taxon>
        <taxon>Pleosporomycetidae</taxon>
        <taxon>Pleosporales</taxon>
        <taxon>Pleosporineae</taxon>
        <taxon>Didymellaceae</taxon>
        <taxon>Didymella</taxon>
    </lineage>
</organism>
<dbReference type="InterPro" id="IPR013083">
    <property type="entry name" value="Znf_RING/FYVE/PHD"/>
</dbReference>
<dbReference type="AlphaFoldDB" id="A0A6A5R570"/>
<keyword evidence="5" id="KW-1185">Reference proteome</keyword>
<sequence length="251" mass="28228">MSQSTESKLPYKSMEAFFSHGVNGMLLNAALDCSICREPLAITLEQGGCAAQSLPSSAVLSMVHTSVNFEESNDLESSSNEPTTAAFTDNSVGPEQAVRISPCNHTFGRTCIEVWFTTSKSNRCPECNQELFPQRHIELFLRFPTRAMRLEFADYIEQFCGDSETAGQIRVALMSDWTRSLIRELAMELWRQQGYDVEYRYVGDAEAGEEEEEIEVEDMNEDEEEETNEMETDESDSDDSKEAECGVVEQA</sequence>
<evidence type="ECO:0000313" key="5">
    <source>
        <dbReference type="Proteomes" id="UP000800082"/>
    </source>
</evidence>
<reference evidence="4" key="1">
    <citation type="journal article" date="2020" name="Stud. Mycol.">
        <title>101 Dothideomycetes genomes: a test case for predicting lifestyles and emergence of pathogens.</title>
        <authorList>
            <person name="Haridas S."/>
            <person name="Albert R."/>
            <person name="Binder M."/>
            <person name="Bloem J."/>
            <person name="Labutti K."/>
            <person name="Salamov A."/>
            <person name="Andreopoulos B."/>
            <person name="Baker S."/>
            <person name="Barry K."/>
            <person name="Bills G."/>
            <person name="Bluhm B."/>
            <person name="Cannon C."/>
            <person name="Castanera R."/>
            <person name="Culley D."/>
            <person name="Daum C."/>
            <person name="Ezra D."/>
            <person name="Gonzalez J."/>
            <person name="Henrissat B."/>
            <person name="Kuo A."/>
            <person name="Liang C."/>
            <person name="Lipzen A."/>
            <person name="Lutzoni F."/>
            <person name="Magnuson J."/>
            <person name="Mondo S."/>
            <person name="Nolan M."/>
            <person name="Ohm R."/>
            <person name="Pangilinan J."/>
            <person name="Park H.-J."/>
            <person name="Ramirez L."/>
            <person name="Alfaro M."/>
            <person name="Sun H."/>
            <person name="Tritt A."/>
            <person name="Yoshinaga Y."/>
            <person name="Zwiers L.-H."/>
            <person name="Turgeon B."/>
            <person name="Goodwin S."/>
            <person name="Spatafora J."/>
            <person name="Crous P."/>
            <person name="Grigoriev I."/>
        </authorList>
    </citation>
    <scope>NUCLEOTIDE SEQUENCE</scope>
    <source>
        <strain evidence="4">CBS 183.55</strain>
    </source>
</reference>
<evidence type="ECO:0000256" key="2">
    <source>
        <dbReference type="SAM" id="MobiDB-lite"/>
    </source>
</evidence>
<feature type="region of interest" description="Disordered" evidence="2">
    <location>
        <begin position="205"/>
        <end position="251"/>
    </location>
</feature>
<name>A0A6A5R570_9PLEO</name>
<gene>
    <name evidence="4" type="ORF">M421DRAFT_104981</name>
</gene>
<dbReference type="OrthoDB" id="8062037at2759"/>
<dbReference type="SUPFAM" id="SSF57850">
    <property type="entry name" value="RING/U-box"/>
    <property type="match status" value="1"/>
</dbReference>
<keyword evidence="1" id="KW-0862">Zinc</keyword>
<proteinExistence type="predicted"/>
<evidence type="ECO:0000256" key="1">
    <source>
        <dbReference type="PROSITE-ProRule" id="PRU00175"/>
    </source>
</evidence>
<feature type="compositionally biased region" description="Polar residues" evidence="2">
    <location>
        <begin position="82"/>
        <end position="92"/>
    </location>
</feature>
<feature type="domain" description="RING-type" evidence="3">
    <location>
        <begin position="33"/>
        <end position="128"/>
    </location>
</feature>
<dbReference type="Proteomes" id="UP000800082">
    <property type="component" value="Unassembled WGS sequence"/>
</dbReference>
<dbReference type="PROSITE" id="PS50089">
    <property type="entry name" value="ZF_RING_2"/>
    <property type="match status" value="1"/>
</dbReference>
<dbReference type="EMBL" id="ML979022">
    <property type="protein sequence ID" value="KAF1922559.1"/>
    <property type="molecule type" value="Genomic_DNA"/>
</dbReference>